<reference evidence="1 2" key="1">
    <citation type="submission" date="2018-11" db="EMBL/GenBank/DDBJ databases">
        <authorList>
            <consortium name="Pathogen Informatics"/>
        </authorList>
    </citation>
    <scope>NUCLEOTIDE SEQUENCE [LARGE SCALE GENOMIC DNA]</scope>
</reference>
<dbReference type="SUPFAM" id="SSF74650">
    <property type="entry name" value="Galactose mutarotase-like"/>
    <property type="match status" value="1"/>
</dbReference>
<evidence type="ECO:0000313" key="2">
    <source>
        <dbReference type="Proteomes" id="UP000270094"/>
    </source>
</evidence>
<proteinExistence type="predicted"/>
<dbReference type="PANTHER" id="PTHR22762">
    <property type="entry name" value="ALPHA-GLUCOSIDASE"/>
    <property type="match status" value="1"/>
</dbReference>
<protein>
    <submittedName>
        <fullName evidence="1">Uncharacterized protein</fullName>
    </submittedName>
</protein>
<dbReference type="InterPro" id="IPR011013">
    <property type="entry name" value="Gal_mutarotase_sf_dom"/>
</dbReference>
<dbReference type="OrthoDB" id="1334205at2759"/>
<organism evidence="1 2">
    <name type="scientific">Strongylus vulgaris</name>
    <name type="common">Blood worm</name>
    <dbReference type="NCBI Taxonomy" id="40348"/>
    <lineage>
        <taxon>Eukaryota</taxon>
        <taxon>Metazoa</taxon>
        <taxon>Ecdysozoa</taxon>
        <taxon>Nematoda</taxon>
        <taxon>Chromadorea</taxon>
        <taxon>Rhabditida</taxon>
        <taxon>Rhabditina</taxon>
        <taxon>Rhabditomorpha</taxon>
        <taxon>Strongyloidea</taxon>
        <taxon>Strongylidae</taxon>
        <taxon>Strongylus</taxon>
    </lineage>
</organism>
<keyword evidence="2" id="KW-1185">Reference proteome</keyword>
<dbReference type="AlphaFoldDB" id="A0A3P7I9J3"/>
<dbReference type="EMBL" id="UYYB01002139">
    <property type="protein sequence ID" value="VDM66146.1"/>
    <property type="molecule type" value="Genomic_DNA"/>
</dbReference>
<dbReference type="Proteomes" id="UP000270094">
    <property type="component" value="Unassembled WGS sequence"/>
</dbReference>
<accession>A0A3P7I9J3</accession>
<evidence type="ECO:0000313" key="1">
    <source>
        <dbReference type="EMBL" id="VDM66146.1"/>
    </source>
</evidence>
<dbReference type="GO" id="GO:0005975">
    <property type="term" value="P:carbohydrate metabolic process"/>
    <property type="evidence" value="ECO:0007669"/>
    <property type="project" value="InterPro"/>
</dbReference>
<dbReference type="GO" id="GO:0004558">
    <property type="term" value="F:alpha-1,4-glucosidase activity"/>
    <property type="evidence" value="ECO:0007669"/>
    <property type="project" value="TreeGrafter"/>
</dbReference>
<dbReference type="Gene3D" id="2.60.40.1760">
    <property type="entry name" value="glycosyl hydrolase (family 31)"/>
    <property type="match status" value="1"/>
</dbReference>
<gene>
    <name evidence="1" type="ORF">SVUK_LOCUS1144</name>
</gene>
<dbReference type="PANTHER" id="PTHR22762:SF94">
    <property type="entry name" value="P-TYPE DOMAIN-CONTAINING PROTEIN"/>
    <property type="match status" value="1"/>
</dbReference>
<dbReference type="GO" id="GO:0030246">
    <property type="term" value="F:carbohydrate binding"/>
    <property type="evidence" value="ECO:0007669"/>
    <property type="project" value="InterPro"/>
</dbReference>
<name>A0A3P7I9J3_STRVU</name>
<sequence length="133" mass="14590">MQENKDTFTVNPENAYGNNISPLDVTVKQNGATLLVSIGTNSRFVPPVDLPKNPGVSDSKEPLTLSSSVIGKSNVFAFQVVRKSTGTKLWDTSIGGMQFADKFIQIATYLPSRNLFGFGQHIHHRLKVKNLTI</sequence>